<dbReference type="PANTHER" id="PTHR30273:SF2">
    <property type="entry name" value="PROTEIN FECR"/>
    <property type="match status" value="1"/>
</dbReference>
<feature type="region of interest" description="Disordered" evidence="1">
    <location>
        <begin position="434"/>
        <end position="453"/>
    </location>
</feature>
<dbReference type="PANTHER" id="PTHR30273">
    <property type="entry name" value="PERIPLASMIC SIGNAL SENSOR AND SIGMA FACTOR ACTIVATOR FECR-RELATED"/>
    <property type="match status" value="1"/>
</dbReference>
<evidence type="ECO:0000313" key="4">
    <source>
        <dbReference type="EMBL" id="TWU54752.1"/>
    </source>
</evidence>
<dbReference type="EMBL" id="SJPW01000004">
    <property type="protein sequence ID" value="TWU54752.1"/>
    <property type="molecule type" value="Genomic_DNA"/>
</dbReference>
<feature type="transmembrane region" description="Helical" evidence="2">
    <location>
        <begin position="124"/>
        <end position="143"/>
    </location>
</feature>
<dbReference type="Pfam" id="PF04773">
    <property type="entry name" value="FecR"/>
    <property type="match status" value="1"/>
</dbReference>
<proteinExistence type="predicted"/>
<dbReference type="Gene3D" id="2.60.120.1440">
    <property type="match status" value="1"/>
</dbReference>
<evidence type="ECO:0000256" key="2">
    <source>
        <dbReference type="SAM" id="Phobius"/>
    </source>
</evidence>
<keyword evidence="2" id="KW-1133">Transmembrane helix</keyword>
<evidence type="ECO:0000313" key="5">
    <source>
        <dbReference type="Proteomes" id="UP000318288"/>
    </source>
</evidence>
<gene>
    <name evidence="4" type="ORF">Poly51_34710</name>
</gene>
<keyword evidence="2" id="KW-0472">Membrane</keyword>
<keyword evidence="2" id="KW-0812">Transmembrane</keyword>
<dbReference type="InterPro" id="IPR006860">
    <property type="entry name" value="FecR"/>
</dbReference>
<dbReference type="AlphaFoldDB" id="A0A5C6F0E1"/>
<dbReference type="OrthoDB" id="258532at2"/>
<dbReference type="Proteomes" id="UP000318288">
    <property type="component" value="Unassembled WGS sequence"/>
</dbReference>
<sequence length="500" mass="53929" precursor="true">MKRSESASKHLLFLFGKVRDETISSQELAELESTLLADPAAMKLYRRFMALCSGLEQIARMQSDSGSEAAANFGASLSDDETFDWANELPPVVGQLPIAPRPAPPVLVQSAKPSLSPLRPARKTVISVGAMACIAATLVFVLIRFGRPSTASTYATLVDSHQPVWSGGRQVQPGEGLSATHYSLVSGAVRLRYDNKAELLVQAPSVFSIDGVNEATLHSGSLSLSVPPSASEFRVKTPWATVVDRGTRIGIIASEDEAMEVHVFEGKAETIRVGDRKGQTLKAGEAVLLASINSVPQFMAPNRSRFAEKIEDLDHLPNVSGDVELLVSSPRSVRRVRSELVDIGRATVFAEQKSVRLGDDLPVTIDRPGRPATLQSNGATIAAGTLVDTFLVHLAAPRSIRRTNQALVAKGKISFTHPVVGIVAAAPGRMDASLLNPDTEYPGDRDTGLEDSIEGNDRFADRLQLSSDRKTITFRLHVHGREASEPSDFIDQFRVLVEAK</sequence>
<dbReference type="InterPro" id="IPR012373">
    <property type="entry name" value="Ferrdict_sens_TM"/>
</dbReference>
<evidence type="ECO:0000256" key="1">
    <source>
        <dbReference type="SAM" id="MobiDB-lite"/>
    </source>
</evidence>
<protein>
    <submittedName>
        <fullName evidence="4">FecR protein</fullName>
    </submittedName>
</protein>
<accession>A0A5C6F0E1</accession>
<feature type="domain" description="FecR protein" evidence="3">
    <location>
        <begin position="210"/>
        <end position="269"/>
    </location>
</feature>
<organism evidence="4 5">
    <name type="scientific">Rubripirellula tenax</name>
    <dbReference type="NCBI Taxonomy" id="2528015"/>
    <lineage>
        <taxon>Bacteria</taxon>
        <taxon>Pseudomonadati</taxon>
        <taxon>Planctomycetota</taxon>
        <taxon>Planctomycetia</taxon>
        <taxon>Pirellulales</taxon>
        <taxon>Pirellulaceae</taxon>
        <taxon>Rubripirellula</taxon>
    </lineage>
</organism>
<name>A0A5C6F0E1_9BACT</name>
<evidence type="ECO:0000259" key="3">
    <source>
        <dbReference type="Pfam" id="PF04773"/>
    </source>
</evidence>
<dbReference type="RefSeq" id="WP_146458911.1">
    <property type="nucleotide sequence ID" value="NZ_SJPW01000004.1"/>
</dbReference>
<reference evidence="4 5" key="1">
    <citation type="submission" date="2019-02" db="EMBL/GenBank/DDBJ databases">
        <title>Deep-cultivation of Planctomycetes and their phenomic and genomic characterization uncovers novel biology.</title>
        <authorList>
            <person name="Wiegand S."/>
            <person name="Jogler M."/>
            <person name="Boedeker C."/>
            <person name="Pinto D."/>
            <person name="Vollmers J."/>
            <person name="Rivas-Marin E."/>
            <person name="Kohn T."/>
            <person name="Peeters S.H."/>
            <person name="Heuer A."/>
            <person name="Rast P."/>
            <person name="Oberbeckmann S."/>
            <person name="Bunk B."/>
            <person name="Jeske O."/>
            <person name="Meyerdierks A."/>
            <person name="Storesund J.E."/>
            <person name="Kallscheuer N."/>
            <person name="Luecker S."/>
            <person name="Lage O.M."/>
            <person name="Pohl T."/>
            <person name="Merkel B.J."/>
            <person name="Hornburger P."/>
            <person name="Mueller R.-W."/>
            <person name="Bruemmer F."/>
            <person name="Labrenz M."/>
            <person name="Spormann A.M."/>
            <person name="Op Den Camp H."/>
            <person name="Overmann J."/>
            <person name="Amann R."/>
            <person name="Jetten M.S.M."/>
            <person name="Mascher T."/>
            <person name="Medema M.H."/>
            <person name="Devos D.P."/>
            <person name="Kaster A.-K."/>
            <person name="Ovreas L."/>
            <person name="Rohde M."/>
            <person name="Galperin M.Y."/>
            <person name="Jogler C."/>
        </authorList>
    </citation>
    <scope>NUCLEOTIDE SEQUENCE [LARGE SCALE GENOMIC DNA]</scope>
    <source>
        <strain evidence="4 5">Poly51</strain>
    </source>
</reference>
<dbReference type="GO" id="GO:0016989">
    <property type="term" value="F:sigma factor antagonist activity"/>
    <property type="evidence" value="ECO:0007669"/>
    <property type="project" value="TreeGrafter"/>
</dbReference>
<keyword evidence="5" id="KW-1185">Reference proteome</keyword>
<comment type="caution">
    <text evidence="4">The sequence shown here is derived from an EMBL/GenBank/DDBJ whole genome shotgun (WGS) entry which is preliminary data.</text>
</comment>